<evidence type="ECO:0000313" key="1">
    <source>
        <dbReference type="EMBL" id="KAK7360766.1"/>
    </source>
</evidence>
<reference evidence="1 2" key="1">
    <citation type="submission" date="2024-01" db="EMBL/GenBank/DDBJ databases">
        <title>The genomes of 5 underutilized Papilionoideae crops provide insights into root nodulation and disease resistanc.</title>
        <authorList>
            <person name="Jiang F."/>
        </authorList>
    </citation>
    <scope>NUCLEOTIDE SEQUENCE [LARGE SCALE GENOMIC DNA]</scope>
    <source>
        <strain evidence="1">LVBAO_FW01</strain>
        <tissue evidence="1">Leaves</tissue>
    </source>
</reference>
<keyword evidence="2" id="KW-1185">Reference proteome</keyword>
<gene>
    <name evidence="1" type="ORF">VNO77_02779</name>
</gene>
<organism evidence="1 2">
    <name type="scientific">Canavalia gladiata</name>
    <name type="common">Sword bean</name>
    <name type="synonym">Dolichos gladiatus</name>
    <dbReference type="NCBI Taxonomy" id="3824"/>
    <lineage>
        <taxon>Eukaryota</taxon>
        <taxon>Viridiplantae</taxon>
        <taxon>Streptophyta</taxon>
        <taxon>Embryophyta</taxon>
        <taxon>Tracheophyta</taxon>
        <taxon>Spermatophyta</taxon>
        <taxon>Magnoliopsida</taxon>
        <taxon>eudicotyledons</taxon>
        <taxon>Gunneridae</taxon>
        <taxon>Pentapetalae</taxon>
        <taxon>rosids</taxon>
        <taxon>fabids</taxon>
        <taxon>Fabales</taxon>
        <taxon>Fabaceae</taxon>
        <taxon>Papilionoideae</taxon>
        <taxon>50 kb inversion clade</taxon>
        <taxon>NPAAA clade</taxon>
        <taxon>indigoferoid/millettioid clade</taxon>
        <taxon>Phaseoleae</taxon>
        <taxon>Canavalia</taxon>
    </lineage>
</organism>
<sequence length="245" mass="26661">MRKGERAFKNLLYNSSHEDPDEAIIEGRFMSRKEEESRIEPLEGGSLEFSCCQKALGTSSSWTLEAPKKNRICSKIAGFSINSTRLLQKAFHPYISRFLRPGGESSYYLELAISGLGLGPHQQGVAITRGLLRGSKDMDSSLGCVANSASGNQAFGMESHGVFGPSSPHTGQPPKVNSEGQVRQMAGGVEHSFHNHSDLLNAFWSGVVGHHMNETRMKGSSRAQVPCNSHEADACLQRGSLKLIE</sequence>
<protein>
    <submittedName>
        <fullName evidence="1">Uncharacterized protein</fullName>
    </submittedName>
</protein>
<dbReference type="EMBL" id="JAYMYQ010000001">
    <property type="protein sequence ID" value="KAK7360766.1"/>
    <property type="molecule type" value="Genomic_DNA"/>
</dbReference>
<evidence type="ECO:0000313" key="2">
    <source>
        <dbReference type="Proteomes" id="UP001367508"/>
    </source>
</evidence>
<name>A0AAN9MUD4_CANGL</name>
<dbReference type="AlphaFoldDB" id="A0AAN9MUD4"/>
<dbReference type="Proteomes" id="UP001367508">
    <property type="component" value="Unassembled WGS sequence"/>
</dbReference>
<accession>A0AAN9MUD4</accession>
<proteinExistence type="predicted"/>
<comment type="caution">
    <text evidence="1">The sequence shown here is derived from an EMBL/GenBank/DDBJ whole genome shotgun (WGS) entry which is preliminary data.</text>
</comment>